<proteinExistence type="predicted"/>
<name>A0A066U3M4_9PSEU</name>
<reference evidence="2 3" key="1">
    <citation type="submission" date="2014-05" db="EMBL/GenBank/DDBJ databases">
        <title>Draft genome sequence of Amycolatopsis rifamycinica DSM 46095.</title>
        <authorList>
            <person name="Lal R."/>
            <person name="Saxena A."/>
            <person name="Kumari R."/>
            <person name="Mukherjee U."/>
            <person name="Singh P."/>
            <person name="Sangwan N."/>
            <person name="Mahato N.K."/>
        </authorList>
    </citation>
    <scope>NUCLEOTIDE SEQUENCE [LARGE SCALE GENOMIC DNA]</scope>
    <source>
        <strain evidence="2 3">DSM 46095</strain>
    </source>
</reference>
<dbReference type="OrthoDB" id="3727682at2"/>
<dbReference type="InterPro" id="IPR036291">
    <property type="entry name" value="NAD(P)-bd_dom_sf"/>
</dbReference>
<dbReference type="InterPro" id="IPR013154">
    <property type="entry name" value="ADH-like_N"/>
</dbReference>
<dbReference type="AlphaFoldDB" id="A0A066U3M4"/>
<dbReference type="InterPro" id="IPR020843">
    <property type="entry name" value="ER"/>
</dbReference>
<dbReference type="Gene3D" id="3.90.180.10">
    <property type="entry name" value="Medium-chain alcohol dehydrogenases, catalytic domain"/>
    <property type="match status" value="1"/>
</dbReference>
<dbReference type="SUPFAM" id="SSF51735">
    <property type="entry name" value="NAD(P)-binding Rossmann-fold domains"/>
    <property type="match status" value="1"/>
</dbReference>
<keyword evidence="3" id="KW-1185">Reference proteome</keyword>
<organism evidence="2 3">
    <name type="scientific">Amycolatopsis rifamycinica</name>
    <dbReference type="NCBI Taxonomy" id="287986"/>
    <lineage>
        <taxon>Bacteria</taxon>
        <taxon>Bacillati</taxon>
        <taxon>Actinomycetota</taxon>
        <taxon>Actinomycetes</taxon>
        <taxon>Pseudonocardiales</taxon>
        <taxon>Pseudonocardiaceae</taxon>
        <taxon>Amycolatopsis</taxon>
    </lineage>
</organism>
<dbReference type="InterPro" id="IPR050700">
    <property type="entry name" value="YIM1/Zinc_Alcohol_DH_Fams"/>
</dbReference>
<dbReference type="Gene3D" id="3.40.50.720">
    <property type="entry name" value="NAD(P)-binding Rossmann-like Domain"/>
    <property type="match status" value="1"/>
</dbReference>
<dbReference type="STRING" id="287986.DV20_21235"/>
<dbReference type="eggNOG" id="COG0604">
    <property type="taxonomic scope" value="Bacteria"/>
</dbReference>
<dbReference type="RefSeq" id="WP_043782718.1">
    <property type="nucleotide sequence ID" value="NZ_JMQI01000043.1"/>
</dbReference>
<dbReference type="CDD" id="cd05289">
    <property type="entry name" value="MDR_like_2"/>
    <property type="match status" value="1"/>
</dbReference>
<dbReference type="Proteomes" id="UP000027345">
    <property type="component" value="Unassembled WGS sequence"/>
</dbReference>
<sequence>MRIVTQQALGGPEVLQITEAPRPEPGPTEVLVRVAAAGINPVDWKVRRGGGFLGDPPFTVGWDVAGVVEEAGFGATGLDEGDEVLGMPWFPRPAGAYAEYVTAPSRHFVRKPAGLSFAEAAALPLAGLTAWQGLVDVANVHKGQRVFVDAAAGGVGHLAVQIAKARGAHVIGTASAGKHEFLRELGVDEPIDYHDQDATTSDVDVYFGLVGEESDLRWLPAIKEGGLLIGVPSGVGDRVEKAAEARNVRTRRILVEPDRGGLTGLVELIEAGQLKVRVEQTFPLEDVAKAHELGESGRVSGKLVLTL</sequence>
<evidence type="ECO:0000313" key="3">
    <source>
        <dbReference type="Proteomes" id="UP000027345"/>
    </source>
</evidence>
<evidence type="ECO:0000313" key="2">
    <source>
        <dbReference type="EMBL" id="KDN20477.1"/>
    </source>
</evidence>
<protein>
    <submittedName>
        <fullName evidence="2">NADPH:quinone reductase</fullName>
    </submittedName>
</protein>
<dbReference type="PANTHER" id="PTHR11695:SF294">
    <property type="entry name" value="RETICULON-4-INTERACTING PROTEIN 1, MITOCHONDRIAL"/>
    <property type="match status" value="1"/>
</dbReference>
<dbReference type="GO" id="GO:0016491">
    <property type="term" value="F:oxidoreductase activity"/>
    <property type="evidence" value="ECO:0007669"/>
    <property type="project" value="InterPro"/>
</dbReference>
<dbReference type="Pfam" id="PF13602">
    <property type="entry name" value="ADH_zinc_N_2"/>
    <property type="match status" value="1"/>
</dbReference>
<accession>A0A066U3M4</accession>
<gene>
    <name evidence="2" type="ORF">DV20_21235</name>
</gene>
<dbReference type="EMBL" id="JMQI01000043">
    <property type="protein sequence ID" value="KDN20477.1"/>
    <property type="molecule type" value="Genomic_DNA"/>
</dbReference>
<dbReference type="PANTHER" id="PTHR11695">
    <property type="entry name" value="ALCOHOL DEHYDROGENASE RELATED"/>
    <property type="match status" value="1"/>
</dbReference>
<dbReference type="SUPFAM" id="SSF50129">
    <property type="entry name" value="GroES-like"/>
    <property type="match status" value="1"/>
</dbReference>
<dbReference type="InterPro" id="IPR011032">
    <property type="entry name" value="GroES-like_sf"/>
</dbReference>
<dbReference type="SMART" id="SM00829">
    <property type="entry name" value="PKS_ER"/>
    <property type="match status" value="1"/>
</dbReference>
<feature type="domain" description="Enoyl reductase (ER)" evidence="1">
    <location>
        <begin position="10"/>
        <end position="305"/>
    </location>
</feature>
<evidence type="ECO:0000259" key="1">
    <source>
        <dbReference type="SMART" id="SM00829"/>
    </source>
</evidence>
<dbReference type="Pfam" id="PF08240">
    <property type="entry name" value="ADH_N"/>
    <property type="match status" value="1"/>
</dbReference>
<comment type="caution">
    <text evidence="2">The sequence shown here is derived from an EMBL/GenBank/DDBJ whole genome shotgun (WGS) entry which is preliminary data.</text>
</comment>